<dbReference type="AlphaFoldDB" id="A0A9P6G0C5"/>
<dbReference type="InterPro" id="IPR006760">
    <property type="entry name" value="Endosulphine"/>
</dbReference>
<dbReference type="EMBL" id="JAABOA010000334">
    <property type="protein sequence ID" value="KAF9584762.1"/>
    <property type="molecule type" value="Genomic_DNA"/>
</dbReference>
<evidence type="ECO:0000256" key="2">
    <source>
        <dbReference type="RuleBase" id="RU363120"/>
    </source>
</evidence>
<dbReference type="Proteomes" id="UP000780801">
    <property type="component" value="Unassembled WGS sequence"/>
</dbReference>
<dbReference type="Pfam" id="PF04667">
    <property type="entry name" value="Endosulfine"/>
    <property type="match status" value="1"/>
</dbReference>
<accession>A0A9P6G0C5</accession>
<reference evidence="3" key="1">
    <citation type="journal article" date="2020" name="Fungal Divers.">
        <title>Resolving the Mortierellaceae phylogeny through synthesis of multi-gene phylogenetics and phylogenomics.</title>
        <authorList>
            <person name="Vandepol N."/>
            <person name="Liber J."/>
            <person name="Desiro A."/>
            <person name="Na H."/>
            <person name="Kennedy M."/>
            <person name="Barry K."/>
            <person name="Grigoriev I.V."/>
            <person name="Miller A.N."/>
            <person name="O'Donnell K."/>
            <person name="Stajich J.E."/>
            <person name="Bonito G."/>
        </authorList>
    </citation>
    <scope>NUCLEOTIDE SEQUENCE</scope>
    <source>
        <strain evidence="3">KOD1015</strain>
    </source>
</reference>
<comment type="function">
    <text evidence="2">Plays an essential role in initiation of the G0 program by preventing the degradation of specific nutrient-regulated mRNAs via the 5'-3' mRNA decay pathway.</text>
</comment>
<gene>
    <name evidence="3" type="ORF">BGW38_005267</name>
</gene>
<sequence>MQSQQDQHLGDSNNGSDVIMAEQEAKLQHKYGNLPIFSKSLLGGHQRKYFDSGDYALNQAGKQVTVGSGHPQPQDIPHSIPVDPVYGSIPARRGSLANIVLQPNNGAEQHAL</sequence>
<dbReference type="OrthoDB" id="5949865at2759"/>
<evidence type="ECO:0000313" key="4">
    <source>
        <dbReference type="Proteomes" id="UP000780801"/>
    </source>
</evidence>
<comment type="similarity">
    <text evidence="1 2">Belongs to the endosulfine family.</text>
</comment>
<evidence type="ECO:0000256" key="1">
    <source>
        <dbReference type="ARBA" id="ARBA00010520"/>
    </source>
</evidence>
<evidence type="ECO:0000313" key="3">
    <source>
        <dbReference type="EMBL" id="KAF9584762.1"/>
    </source>
</evidence>
<name>A0A9P6G0C5_9FUNG</name>
<comment type="caution">
    <text evidence="3">The sequence shown here is derived from an EMBL/GenBank/DDBJ whole genome shotgun (WGS) entry which is preliminary data.</text>
</comment>
<proteinExistence type="inferred from homology"/>
<keyword evidence="4" id="KW-1185">Reference proteome</keyword>
<organism evidence="3 4">
    <name type="scientific">Lunasporangiospora selenospora</name>
    <dbReference type="NCBI Taxonomy" id="979761"/>
    <lineage>
        <taxon>Eukaryota</taxon>
        <taxon>Fungi</taxon>
        <taxon>Fungi incertae sedis</taxon>
        <taxon>Mucoromycota</taxon>
        <taxon>Mortierellomycotina</taxon>
        <taxon>Mortierellomycetes</taxon>
        <taxon>Mortierellales</taxon>
        <taxon>Mortierellaceae</taxon>
        <taxon>Lunasporangiospora</taxon>
    </lineage>
</organism>
<protein>
    <recommendedName>
        <fullName evidence="2">mRNA stability protein</fullName>
    </recommendedName>
</protein>